<evidence type="ECO:0000313" key="8">
    <source>
        <dbReference type="EMBL" id="MBU3855055.1"/>
    </source>
</evidence>
<protein>
    <submittedName>
        <fullName evidence="8">Translocation/assembly module TamB domain-containing protein</fullName>
    </submittedName>
</protein>
<evidence type="ECO:0000256" key="2">
    <source>
        <dbReference type="ARBA" id="ARBA00022692"/>
    </source>
</evidence>
<dbReference type="PANTHER" id="PTHR36985:SF1">
    <property type="entry name" value="TRANSLOCATION AND ASSEMBLY MODULE SUBUNIT TAMB"/>
    <property type="match status" value="1"/>
</dbReference>
<dbReference type="Pfam" id="PF04357">
    <property type="entry name" value="TamB"/>
    <property type="match status" value="1"/>
</dbReference>
<reference evidence="8" key="1">
    <citation type="journal article" date="2021" name="PeerJ">
        <title>Extensive microbial diversity within the chicken gut microbiome revealed by metagenomics and culture.</title>
        <authorList>
            <person name="Gilroy R."/>
            <person name="Ravi A."/>
            <person name="Getino M."/>
            <person name="Pursley I."/>
            <person name="Horton D.L."/>
            <person name="Alikhan N.F."/>
            <person name="Baker D."/>
            <person name="Gharbi K."/>
            <person name="Hall N."/>
            <person name="Watson M."/>
            <person name="Adriaenssens E.M."/>
            <person name="Foster-Nyarko E."/>
            <person name="Jarju S."/>
            <person name="Secka A."/>
            <person name="Antonio M."/>
            <person name="Oren A."/>
            <person name="Chaudhuri R.R."/>
            <person name="La Ragione R."/>
            <person name="Hildebrand F."/>
            <person name="Pallen M.J."/>
        </authorList>
    </citation>
    <scope>NUCLEOTIDE SEQUENCE</scope>
    <source>
        <strain evidence="8">8470</strain>
    </source>
</reference>
<gene>
    <name evidence="8" type="ORF">H9928_00585</name>
</gene>
<dbReference type="EMBL" id="JAHLFJ010000005">
    <property type="protein sequence ID" value="MBU3855055.1"/>
    <property type="molecule type" value="Genomic_DNA"/>
</dbReference>
<dbReference type="InterPro" id="IPR007844">
    <property type="entry name" value="AsmA"/>
</dbReference>
<dbReference type="PANTHER" id="PTHR36985">
    <property type="entry name" value="TRANSLOCATION AND ASSEMBLY MODULE SUBUNIT TAMB"/>
    <property type="match status" value="1"/>
</dbReference>
<proteinExistence type="predicted"/>
<reference evidence="8" key="2">
    <citation type="submission" date="2021-04" db="EMBL/GenBank/DDBJ databases">
        <authorList>
            <person name="Gilroy R."/>
        </authorList>
    </citation>
    <scope>NUCLEOTIDE SEQUENCE</scope>
    <source>
        <strain evidence="8">8470</strain>
    </source>
</reference>
<evidence type="ECO:0000256" key="5">
    <source>
        <dbReference type="SAM" id="Phobius"/>
    </source>
</evidence>
<dbReference type="InterPro" id="IPR007452">
    <property type="entry name" value="TamB_C"/>
</dbReference>
<comment type="subcellular location">
    <subcellularLocation>
        <location evidence="1">Membrane</location>
        <topology evidence="1">Single-pass membrane protein</topology>
    </subcellularLocation>
</comment>
<evidence type="ECO:0000259" key="6">
    <source>
        <dbReference type="Pfam" id="PF04357"/>
    </source>
</evidence>
<organism evidence="8 9">
    <name type="scientific">Candidatus Phocaeicola excrementipullorum</name>
    <dbReference type="NCBI Taxonomy" id="2838731"/>
    <lineage>
        <taxon>Bacteria</taxon>
        <taxon>Pseudomonadati</taxon>
        <taxon>Bacteroidota</taxon>
        <taxon>Bacteroidia</taxon>
        <taxon>Bacteroidales</taxon>
        <taxon>Bacteroidaceae</taxon>
        <taxon>Phocaeicola</taxon>
    </lineage>
</organism>
<dbReference type="GO" id="GO:0005886">
    <property type="term" value="C:plasma membrane"/>
    <property type="evidence" value="ECO:0007669"/>
    <property type="project" value="InterPro"/>
</dbReference>
<accession>A0A948TKY3</accession>
<evidence type="ECO:0000313" key="9">
    <source>
        <dbReference type="Proteomes" id="UP000784286"/>
    </source>
</evidence>
<evidence type="ECO:0000256" key="3">
    <source>
        <dbReference type="ARBA" id="ARBA00022989"/>
    </source>
</evidence>
<keyword evidence="3 5" id="KW-1133">Transmembrane helix</keyword>
<dbReference type="Pfam" id="PF05170">
    <property type="entry name" value="AsmA"/>
    <property type="match status" value="1"/>
</dbReference>
<evidence type="ECO:0000256" key="4">
    <source>
        <dbReference type="ARBA" id="ARBA00023136"/>
    </source>
</evidence>
<dbReference type="Proteomes" id="UP000784286">
    <property type="component" value="Unassembled WGS sequence"/>
</dbReference>
<feature type="domain" description="AsmA" evidence="7">
    <location>
        <begin position="1"/>
        <end position="118"/>
    </location>
</feature>
<feature type="transmembrane region" description="Helical" evidence="5">
    <location>
        <begin position="7"/>
        <end position="28"/>
    </location>
</feature>
<evidence type="ECO:0000259" key="7">
    <source>
        <dbReference type="Pfam" id="PF05170"/>
    </source>
</evidence>
<evidence type="ECO:0000256" key="1">
    <source>
        <dbReference type="ARBA" id="ARBA00004167"/>
    </source>
</evidence>
<name>A0A948TKY3_9BACT</name>
<dbReference type="GO" id="GO:0009306">
    <property type="term" value="P:protein secretion"/>
    <property type="evidence" value="ECO:0007669"/>
    <property type="project" value="InterPro"/>
</dbReference>
<sequence>MKRYVKWGGIVLASPILLFIIICILLYIPPIQNFIVGKATQYAAEATGMNIQIRRISLSFPLDLVVHDTKVTENNDTILNVSKLTVQIQMLPLFKKQVEIDGIKIEKAAVNTLNLIEGMQLKGNLGELFLDSHGVKLTPETAVLNNLKLKDTQLAMVLADTTAADTAAASSPLYWKIRLEDISLENVSFLMQMPLDTMDMGFDIGKASLRDGFIDLHKEAYTAEEFNLQQTKITYNSGNAPHEDKGLDPSHIELTDINIGLDSICYAGNNIRALIRQFDLKERSGLQIVSTQGELRADNQAIHVPSLQINTANSSLEFNATADWSVTEQNKDGKLSARLMADIGKADLIKAVPDLPQEVTNALPSAPIQLRLGIDGSLDELRLTTCSMGIPGNFRLEADGVLHHMLDSIAREGGISLTGKFIQMSFLEKLTGGVTIPSGTILKGKAELKGNALSADTRIEQEEGLLELKGKFNMKSEAYAASVLANNLNIHNFMPNDSIFELTASVTAEGEKLDFFSPATVMRANASLDHLRYGSRVFSGIGLDAELKHSEAALHFNAKDNLMHISSELNARINPKRISAKGTVNVLNLDWHGLGFTSAPFKTTQDIELSAATDMKKSHSARVSMKNIHLITDKKTFTTKDLHVGGTTARDSIHCYVNAGDLTFLFRSKGGIDELASQAQNAINMLNAQWETRKFNFDELKQVLPTAQLRIFAGHDNPVSNTLAIRKLSFNKLRVNLKTDPQAGLNGNAYLLGLHTDSLSLDTIRFNAAQEHNGLTFKSEVKAGDKPYQEAFDITLQSRVDSTHANVNIGYFNGKKECGVDLGMTAGLQKEGISLHIMPLDPTLVYRKFFVNENNYILLRDDGRIMANLSIYDKDHTGLSLYSTPDSLATQNLTLGINRLDIAEFRRIIPYMPDIAGIINLEAHYVQTDQSDQIAVETSINNLAYSKQAMGNWALSAVYLPKQSGVQSIDGFITRNDEEIASLSGSYYPARSKEETDKIDAKMELHHLPLDIANSFVPGRTAVLSGDLDGGLSVKGDVSAPLINGTINLDSVNVFVPQASLNLRFDDRPLEIKDSKLIFNRFKIFTKGKTPFTIDGNVNMADMANIQMNLKMDANNFELLNAKKTKESLVYGKLYVDFHSVLSGTPNLMMIRGNMNIRGGSDFTYILKDSPLTVEDKLGETVTFVNFNDTASVSPESLQMITLGGIDMLMTLHIDEGVQCRVNLDEQGSNYMRFEGGGDLSFQYTMEGNMILSGRYTLLSGEMKYELPIIPLKTFHIKEGSYIEWTGDLMNPNLNIKATERMRASVAQEGQNARTVNFDVGVDITNRLDNLGFTFTIDAPEDGSVQNDLASMSAEEKNKLAVTMLVTGMYMAEGNTAGGGLDANSVMNSFLQDQINKVAGSALKTIDVNFGIEQTDDGETGSTRTDYNFEFAKRFWNNRIRVVIGGKVSTGNNVQQQDESFIDNISLEYRLDDSGTRYIKVFHDKTYENILDGEVTETGAGIVLRKKVGKLGELFIFRKKRKNDKPTSAEENEETEL</sequence>
<feature type="domain" description="Translocation and assembly module TamB C-terminal" evidence="6">
    <location>
        <begin position="1087"/>
        <end position="1486"/>
    </location>
</feature>
<keyword evidence="2 5" id="KW-0812">Transmembrane</keyword>
<comment type="caution">
    <text evidence="8">The sequence shown here is derived from an EMBL/GenBank/DDBJ whole genome shotgun (WGS) entry which is preliminary data.</text>
</comment>
<keyword evidence="4 5" id="KW-0472">Membrane</keyword>